<keyword evidence="9" id="KW-1185">Reference proteome</keyword>
<dbReference type="GO" id="GO:0006281">
    <property type="term" value="P:DNA repair"/>
    <property type="evidence" value="ECO:0007669"/>
    <property type="project" value="InterPro"/>
</dbReference>
<feature type="region of interest" description="Disordered" evidence="1">
    <location>
        <begin position="1318"/>
        <end position="1357"/>
    </location>
</feature>
<dbReference type="Pfam" id="PF14677">
    <property type="entry name" value="FANCI_S3"/>
    <property type="match status" value="1"/>
</dbReference>
<dbReference type="PANTHER" id="PTHR21818">
    <property type="entry name" value="BC025462 PROTEIN"/>
    <property type="match status" value="1"/>
</dbReference>
<dbReference type="Pfam" id="PF14678">
    <property type="entry name" value="FANCI_S4"/>
    <property type="match status" value="1"/>
</dbReference>
<dbReference type="InterPro" id="IPR029312">
    <property type="entry name" value="FANCI_HD2"/>
</dbReference>
<protein>
    <recommendedName>
        <fullName evidence="10">Fanconi anemia group I protein</fullName>
    </recommendedName>
</protein>
<evidence type="ECO:0000259" key="4">
    <source>
        <dbReference type="Pfam" id="PF14677"/>
    </source>
</evidence>
<evidence type="ECO:0000259" key="2">
    <source>
        <dbReference type="Pfam" id="PF14675"/>
    </source>
</evidence>
<dbReference type="InterPro" id="IPR026171">
    <property type="entry name" value="FANCI"/>
</dbReference>
<feature type="domain" description="FANCI helical" evidence="6">
    <location>
        <begin position="294"/>
        <end position="377"/>
    </location>
</feature>
<dbReference type="Pfam" id="PF14680">
    <property type="entry name" value="FANCI_HD2"/>
    <property type="match status" value="1"/>
</dbReference>
<gene>
    <name evidence="8" type="ORF">NQ315_008396</name>
</gene>
<accession>A0AAV8W6K1</accession>
<dbReference type="InterPro" id="IPR029310">
    <property type="entry name" value="FANCI_HD1"/>
</dbReference>
<evidence type="ECO:0000313" key="9">
    <source>
        <dbReference type="Proteomes" id="UP001159042"/>
    </source>
</evidence>
<feature type="domain" description="FANCI solenoid 4" evidence="5">
    <location>
        <begin position="1057"/>
        <end position="1306"/>
    </location>
</feature>
<feature type="domain" description="FANCI solenoid 1" evidence="2">
    <location>
        <begin position="66"/>
        <end position="289"/>
    </location>
</feature>
<evidence type="ECO:0000259" key="3">
    <source>
        <dbReference type="Pfam" id="PF14676"/>
    </source>
</evidence>
<dbReference type="InterPro" id="IPR029313">
    <property type="entry name" value="FANCI_S3"/>
</dbReference>
<sequence length="1357" mass="154998">MDSVSSVEEKICALGQKQDINALQHLISTTEEELLINLIKSKVNSPCFTNTWMYVLHSFTNSTECHSKRRKLVQVLLKELEDNDIPISYCNSLINHLCIELPKFKSEHVAELCMFCLECIQTKKTTRMIWKDLLPELLNVLVERERFSFNDNEYTGPEYKSEFINSLYMSSWSVNIVTSLTAMFIDMPLTKEEHQKLVNKLGTHLEKMTPQELPAFVHQLLKFCKQYNGRSIFLRLQSYFGIRIYNNAALNSISSSESNSNNFDTIENANHQDTIEAESTVLYHIHSAASLGYECIKEYLTSLKNIVKSPEFILHPFQLMTLLTISTVPHYEETVFDIVRQSIVRSYNEEQKKLNSCWYREMVSSTCKTEVVFGQVIHFSLEDRELVLQALVNFGFVLLGMGSALGRDPIAEKQWNLGDMILMKIIKRKRHIAGTIIKTLSNHIVTRQSVSQYIELFYVLSRTLPLLMLENQSCIVELMESLVQIPGNVASQLLEALIPLAKVSPTIRDHLIILLRKALYSRVSETRQMAVNGFLKLLMNLKISNMAVLSQSSNSMGSFSSGHSLFTQISINRSSQITGSSAFSNEALCLEILSILKRCFMQQVEVRNQLYEGLFQAVCVNPELGVPVLDLIWFHFSDYYVMDEDLLPPLNFSKIAVTREMDSVLLEPLGKLIYVVGLIVTKMFESDEDKENNTVAKFINILESLCRRMINCELIHFELDNGTDLLDVIPESQEKVHVLKEAMSVYEALIGYKICSWNNQSENHGQVINSLFQGYSRLLHFSKVQNIHLLNLKKAEAKKRKLNKTTQQTQNDATTKKDKQKASRHFKVPDTVLSFETIQKALVLLHEPVIDWTTNAQVVTIKTKRELHQHVMQATLTVIQNVKRCKVIETKHKKTYYDYITDIASVIYNRIVRRLNDFIDFDCTTANLAMECFHLIITVIVSHYKSNFKSFLNKVAGEEKTFVAQLTTFMELYQKLFEMDEEEVSNDPDVKKMSFTVINTLNILASQIPSDSNALSLQMCEWLKKIASESTISNKVSSSFANLLFEVHIKFKVSLNIFQHISACIGDNTGVLMQEDEDSEKLSIINEATVHNILLSLCNNIKSILEDIDSLIARLKSEYNILIFPGVENAEKRMENLRKKELGVCCQICFVVTVLTNLSNLAIESGNESESVFKNILLLFSTLTLLTKHFIARSSKVNLAFQRARFERLVKLAGKQLAPAVYKFILHIDESQKQKVDPAQKKKTVESSTLKSRVLRETRLIPKVIYEIEQFSKYVFQLSNKTKVDLAKYIGQGISRDFRIKEAELKQALEGGDNLDVSIATTQSINENESDEEINEGDGNKDEDEEEASHPRKKSKA</sequence>
<organism evidence="8 9">
    <name type="scientific">Exocentrus adspersus</name>
    <dbReference type="NCBI Taxonomy" id="1586481"/>
    <lineage>
        <taxon>Eukaryota</taxon>
        <taxon>Metazoa</taxon>
        <taxon>Ecdysozoa</taxon>
        <taxon>Arthropoda</taxon>
        <taxon>Hexapoda</taxon>
        <taxon>Insecta</taxon>
        <taxon>Pterygota</taxon>
        <taxon>Neoptera</taxon>
        <taxon>Endopterygota</taxon>
        <taxon>Coleoptera</taxon>
        <taxon>Polyphaga</taxon>
        <taxon>Cucujiformia</taxon>
        <taxon>Chrysomeloidea</taxon>
        <taxon>Cerambycidae</taxon>
        <taxon>Lamiinae</taxon>
        <taxon>Acanthocinini</taxon>
        <taxon>Exocentrus</taxon>
    </lineage>
</organism>
<evidence type="ECO:0000256" key="1">
    <source>
        <dbReference type="SAM" id="MobiDB-lite"/>
    </source>
</evidence>
<dbReference type="Pfam" id="PF14675">
    <property type="entry name" value="FANCI_S1"/>
    <property type="match status" value="1"/>
</dbReference>
<feature type="domain" description="FANCI helical" evidence="7">
    <location>
        <begin position="558"/>
        <end position="782"/>
    </location>
</feature>
<feature type="domain" description="FANCI solenoid 2" evidence="3">
    <location>
        <begin position="387"/>
        <end position="535"/>
    </location>
</feature>
<name>A0AAV8W6K1_9CUCU</name>
<evidence type="ECO:0000313" key="8">
    <source>
        <dbReference type="EMBL" id="KAJ8921771.1"/>
    </source>
</evidence>
<feature type="compositionally biased region" description="Acidic residues" evidence="1">
    <location>
        <begin position="1328"/>
        <end position="1347"/>
    </location>
</feature>
<dbReference type="InterPro" id="IPR029308">
    <property type="entry name" value="FANCI_S1"/>
</dbReference>
<evidence type="ECO:0000259" key="6">
    <source>
        <dbReference type="Pfam" id="PF14679"/>
    </source>
</evidence>
<proteinExistence type="predicted"/>
<dbReference type="Proteomes" id="UP001159042">
    <property type="component" value="Unassembled WGS sequence"/>
</dbReference>
<dbReference type="Pfam" id="PF14679">
    <property type="entry name" value="FANCI_HD1"/>
    <property type="match status" value="1"/>
</dbReference>
<feature type="region of interest" description="Disordered" evidence="1">
    <location>
        <begin position="800"/>
        <end position="823"/>
    </location>
</feature>
<dbReference type="PANTHER" id="PTHR21818:SF0">
    <property type="entry name" value="FANCONI ANEMIA GROUP I PROTEIN"/>
    <property type="match status" value="1"/>
</dbReference>
<feature type="domain" description="FANCI solenoid 3" evidence="4">
    <location>
        <begin position="832"/>
        <end position="1035"/>
    </location>
</feature>
<dbReference type="GO" id="GO:0070182">
    <property type="term" value="F:DNA polymerase binding"/>
    <property type="evidence" value="ECO:0007669"/>
    <property type="project" value="TreeGrafter"/>
</dbReference>
<dbReference type="InterPro" id="IPR029315">
    <property type="entry name" value="FANCI_S2"/>
</dbReference>
<reference evidence="8 9" key="1">
    <citation type="journal article" date="2023" name="Insect Mol. Biol.">
        <title>Genome sequencing provides insights into the evolution of gene families encoding plant cell wall-degrading enzymes in longhorned beetles.</title>
        <authorList>
            <person name="Shin N.R."/>
            <person name="Okamura Y."/>
            <person name="Kirsch R."/>
            <person name="Pauchet Y."/>
        </authorList>
    </citation>
    <scope>NUCLEOTIDE SEQUENCE [LARGE SCALE GENOMIC DNA]</scope>
    <source>
        <strain evidence="8">EAD_L_NR</strain>
    </source>
</reference>
<evidence type="ECO:0000259" key="7">
    <source>
        <dbReference type="Pfam" id="PF14680"/>
    </source>
</evidence>
<dbReference type="EMBL" id="JANEYG010000008">
    <property type="protein sequence ID" value="KAJ8921771.1"/>
    <property type="molecule type" value="Genomic_DNA"/>
</dbReference>
<evidence type="ECO:0000259" key="5">
    <source>
        <dbReference type="Pfam" id="PF14678"/>
    </source>
</evidence>
<comment type="caution">
    <text evidence="8">The sequence shown here is derived from an EMBL/GenBank/DDBJ whole genome shotgun (WGS) entry which is preliminary data.</text>
</comment>
<evidence type="ECO:0008006" key="10">
    <source>
        <dbReference type="Google" id="ProtNLM"/>
    </source>
</evidence>
<dbReference type="Pfam" id="PF14676">
    <property type="entry name" value="FANCI_S2"/>
    <property type="match status" value="1"/>
</dbReference>
<dbReference type="InterPro" id="IPR029314">
    <property type="entry name" value="FANCI_S4"/>
</dbReference>